<dbReference type="Proteomes" id="UP001139559">
    <property type="component" value="Unassembled WGS sequence"/>
</dbReference>
<evidence type="ECO:0000259" key="1">
    <source>
        <dbReference type="Pfam" id="PF07638"/>
    </source>
</evidence>
<dbReference type="AlphaFoldDB" id="A0A9X2BGC5"/>
<keyword evidence="3" id="KW-1185">Reference proteome</keyword>
<gene>
    <name evidence="2" type="ORF">KP803_00465</name>
</gene>
<dbReference type="EMBL" id="JAJHVV010000001">
    <property type="protein sequence ID" value="MCK6261740.1"/>
    <property type="molecule type" value="Genomic_DNA"/>
</dbReference>
<reference evidence="2" key="1">
    <citation type="submission" date="2021-11" db="EMBL/GenBank/DDBJ databases">
        <title>Vibrio ZSDE26 sp. nov. and Vibrio ZSDZ34 sp. nov., isolated from coastal seawater in Qingdao.</title>
        <authorList>
            <person name="Zhang P."/>
        </authorList>
    </citation>
    <scope>NUCLEOTIDE SEQUENCE</scope>
    <source>
        <strain evidence="2">ZSDE26</strain>
    </source>
</reference>
<dbReference type="InterPro" id="IPR011517">
    <property type="entry name" value="RNA_pol_sigma70_ECF-like"/>
</dbReference>
<dbReference type="NCBIfam" id="TIGR02999">
    <property type="entry name" value="Sig-70_X6"/>
    <property type="match status" value="1"/>
</dbReference>
<proteinExistence type="predicted"/>
<evidence type="ECO:0000313" key="2">
    <source>
        <dbReference type="EMBL" id="MCK6261740.1"/>
    </source>
</evidence>
<feature type="domain" description="RNA polymerase sigma-70 ECF-like HTH" evidence="1">
    <location>
        <begin position="2"/>
        <end position="181"/>
    </location>
</feature>
<evidence type="ECO:0000313" key="3">
    <source>
        <dbReference type="Proteomes" id="UP001139559"/>
    </source>
</evidence>
<name>A0A9X2BGC5_9VIBR</name>
<dbReference type="InterPro" id="IPR053812">
    <property type="entry name" value="HTH_Sigma70_ECF-like"/>
</dbReference>
<dbReference type="Pfam" id="PF07638">
    <property type="entry name" value="Sigma70_ECF"/>
    <property type="match status" value="1"/>
</dbReference>
<organism evidence="2 3">
    <name type="scientific">Vibrio amylolyticus</name>
    <dbReference type="NCBI Taxonomy" id="2847292"/>
    <lineage>
        <taxon>Bacteria</taxon>
        <taxon>Pseudomonadati</taxon>
        <taxon>Pseudomonadota</taxon>
        <taxon>Gammaproteobacteria</taxon>
        <taxon>Vibrionales</taxon>
        <taxon>Vibrionaceae</taxon>
        <taxon>Vibrio</taxon>
    </lineage>
</organism>
<comment type="caution">
    <text evidence="2">The sequence shown here is derived from an EMBL/GenBank/DDBJ whole genome shotgun (WGS) entry which is preliminary data.</text>
</comment>
<sequence length="185" mass="21672">MELTDLILRWQAGDKEVEQRLYLFAYEHLKTIAQKERARNSLKFGEQNQVFNEFSNNTTALINEAYIRISQSTDSDIKNRKQFYLLVSKVIRQILVDQYRYFGALKRQSSDDTGEVNDIDNILELNQVVDSFSKKYPAQGEVIKLKYFLGLSVSEISELLLSSVSKIEKDISFSKSWIRIQYQRH</sequence>
<accession>A0A9X2BGC5</accession>
<protein>
    <recommendedName>
        <fullName evidence="1">RNA polymerase sigma-70 ECF-like HTH domain-containing protein</fullName>
    </recommendedName>
</protein>
<dbReference type="RefSeq" id="WP_248006866.1">
    <property type="nucleotide sequence ID" value="NZ_JAJHVV010000001.1"/>
</dbReference>